<dbReference type="EMBL" id="BAYM01000391">
    <property type="protein sequence ID" value="GAN38100.1"/>
    <property type="molecule type" value="Genomic_DNA"/>
</dbReference>
<dbReference type="SMART" id="SM00422">
    <property type="entry name" value="HTH_MERR"/>
    <property type="match status" value="1"/>
</dbReference>
<evidence type="ECO:0000256" key="1">
    <source>
        <dbReference type="ARBA" id="ARBA00023125"/>
    </source>
</evidence>
<dbReference type="PANTHER" id="PTHR30204:SF82">
    <property type="entry name" value="TRANSCRIPTIONAL REGULATOR, MERR FAMILY"/>
    <property type="match status" value="1"/>
</dbReference>
<evidence type="ECO:0000259" key="2">
    <source>
        <dbReference type="PROSITE" id="PS50937"/>
    </source>
</evidence>
<name>A0A0C9P154_LACPA</name>
<gene>
    <name evidence="3" type="ORF">LC0644_2689</name>
</gene>
<dbReference type="SUPFAM" id="SSF46955">
    <property type="entry name" value="Putative DNA-binding domain"/>
    <property type="match status" value="1"/>
</dbReference>
<reference evidence="4" key="1">
    <citation type="submission" date="2014-05" db="EMBL/GenBank/DDBJ databases">
        <title>Whole genome sequencing of Lactobacillus casei NRIC0644.</title>
        <authorList>
            <person name="Atarashi H."/>
            <person name="Yoshida Y."/>
            <person name="Fujimura S."/>
            <person name="Tanaka N."/>
            <person name="Shiwa Y."/>
            <person name="Yoshikawa H."/>
            <person name="Okada S."/>
            <person name="Nakagawa J."/>
        </authorList>
    </citation>
    <scope>NUCLEOTIDE SEQUENCE [LARGE SCALE GENOMIC DNA]</scope>
    <source>
        <strain evidence="4">NRIC0644</strain>
    </source>
</reference>
<dbReference type="PANTHER" id="PTHR30204">
    <property type="entry name" value="REDOX-CYCLING DRUG-SENSING TRANSCRIPTIONAL ACTIVATOR SOXR"/>
    <property type="match status" value="1"/>
</dbReference>
<sequence length="142" mass="16196">MSKSYSIGEVATMTKLSIPTIRYYDKEGLIPELKKDASGARCFDDQNLGALEMIECLKTAGMSIKDIKTFMQWNLEGDTTLKKRRDFFDQLHVTVLAQMADLQRTLDKIEYKQGYYRQAVADGTEKYVKAGIRHSQVVATDR</sequence>
<dbReference type="GeneID" id="57089190"/>
<proteinExistence type="predicted"/>
<feature type="domain" description="HTH merR-type" evidence="2">
    <location>
        <begin position="4"/>
        <end position="73"/>
    </location>
</feature>
<accession>A0A0C9P154</accession>
<protein>
    <submittedName>
        <fullName evidence="3">Transcriptional regulator</fullName>
    </submittedName>
</protein>
<evidence type="ECO:0000313" key="4">
    <source>
        <dbReference type="Proteomes" id="UP000032552"/>
    </source>
</evidence>
<dbReference type="RefSeq" id="WP_003563458.1">
    <property type="nucleotide sequence ID" value="NZ_BAYM01000391.1"/>
</dbReference>
<dbReference type="Proteomes" id="UP000032552">
    <property type="component" value="Unassembled WGS sequence"/>
</dbReference>
<dbReference type="InterPro" id="IPR000551">
    <property type="entry name" value="MerR-type_HTH_dom"/>
</dbReference>
<comment type="caution">
    <text evidence="3">The sequence shown here is derived from an EMBL/GenBank/DDBJ whole genome shotgun (WGS) entry which is preliminary data.</text>
</comment>
<dbReference type="Pfam" id="PF13411">
    <property type="entry name" value="MerR_1"/>
    <property type="match status" value="1"/>
</dbReference>
<dbReference type="GO" id="GO:0003677">
    <property type="term" value="F:DNA binding"/>
    <property type="evidence" value="ECO:0007669"/>
    <property type="project" value="UniProtKB-KW"/>
</dbReference>
<dbReference type="GO" id="GO:0003700">
    <property type="term" value="F:DNA-binding transcription factor activity"/>
    <property type="evidence" value="ECO:0007669"/>
    <property type="project" value="InterPro"/>
</dbReference>
<keyword evidence="1" id="KW-0238">DNA-binding</keyword>
<dbReference type="PROSITE" id="PS50937">
    <property type="entry name" value="HTH_MERR_2"/>
    <property type="match status" value="1"/>
</dbReference>
<dbReference type="AlphaFoldDB" id="A0A0C9P154"/>
<dbReference type="InterPro" id="IPR009061">
    <property type="entry name" value="DNA-bd_dom_put_sf"/>
</dbReference>
<organism evidence="3 4">
    <name type="scientific">Lacticaseibacillus paracasei NRIC 0644</name>
    <dbReference type="NCBI Taxonomy" id="1435038"/>
    <lineage>
        <taxon>Bacteria</taxon>
        <taxon>Bacillati</taxon>
        <taxon>Bacillota</taxon>
        <taxon>Bacilli</taxon>
        <taxon>Lactobacillales</taxon>
        <taxon>Lactobacillaceae</taxon>
        <taxon>Lacticaseibacillus</taxon>
    </lineage>
</organism>
<dbReference type="Gene3D" id="1.10.1660.10">
    <property type="match status" value="1"/>
</dbReference>
<dbReference type="InterPro" id="IPR047057">
    <property type="entry name" value="MerR_fam"/>
</dbReference>
<evidence type="ECO:0000313" key="3">
    <source>
        <dbReference type="EMBL" id="GAN38100.1"/>
    </source>
</evidence>
<dbReference type="CDD" id="cd01109">
    <property type="entry name" value="HTH_YyaN"/>
    <property type="match status" value="1"/>
</dbReference>